<dbReference type="InterPro" id="IPR012902">
    <property type="entry name" value="N_methyl_site"/>
</dbReference>
<evidence type="ECO:0000256" key="1">
    <source>
        <dbReference type="ARBA" id="ARBA00004241"/>
    </source>
</evidence>
<dbReference type="PIRSF" id="PIRSF021292">
    <property type="entry name" value="Competence_ComGD"/>
    <property type="match status" value="1"/>
</dbReference>
<comment type="subcellular location">
    <subcellularLocation>
        <location evidence="1">Cell surface</location>
    </subcellularLocation>
</comment>
<evidence type="ECO:0000313" key="4">
    <source>
        <dbReference type="EMBL" id="AND41414.1"/>
    </source>
</evidence>
<reference evidence="4 5" key="1">
    <citation type="submission" date="2016-04" db="EMBL/GenBank/DDBJ databases">
        <title>Complete genome sequence of Bacillus oceanisediminis strain 2691.</title>
        <authorList>
            <person name="Jeong H."/>
            <person name="Kim H.J."/>
            <person name="Lee D.-W."/>
        </authorList>
    </citation>
    <scope>NUCLEOTIDE SEQUENCE [LARGE SCALE GENOMIC DNA]</scope>
    <source>
        <strain evidence="4 5">2691</strain>
    </source>
</reference>
<dbReference type="eggNOG" id="COG4970">
    <property type="taxonomic scope" value="Bacteria"/>
</dbReference>
<evidence type="ECO:0000256" key="3">
    <source>
        <dbReference type="SAM" id="Phobius"/>
    </source>
</evidence>
<gene>
    <name evidence="4" type="ORF">A361_20365</name>
</gene>
<evidence type="ECO:0000313" key="5">
    <source>
        <dbReference type="Proteomes" id="UP000077856"/>
    </source>
</evidence>
<dbReference type="GO" id="GO:0030420">
    <property type="term" value="P:establishment of competence for transformation"/>
    <property type="evidence" value="ECO:0007669"/>
    <property type="project" value="UniProtKB-KW"/>
</dbReference>
<organism evidence="4 5">
    <name type="scientific">Cytobacillus oceanisediminis 2691</name>
    <dbReference type="NCBI Taxonomy" id="1196031"/>
    <lineage>
        <taxon>Bacteria</taxon>
        <taxon>Bacillati</taxon>
        <taxon>Bacillota</taxon>
        <taxon>Bacilli</taxon>
        <taxon>Bacillales</taxon>
        <taxon>Bacillaceae</taxon>
        <taxon>Cytobacillus</taxon>
    </lineage>
</organism>
<keyword evidence="3" id="KW-0812">Transmembrane</keyword>
<protein>
    <submittedName>
        <fullName evidence="4">Competence protein ComG</fullName>
    </submittedName>
</protein>
<proteinExistence type="predicted"/>
<dbReference type="PROSITE" id="PS00409">
    <property type="entry name" value="PROKAR_NTER_METHYL"/>
    <property type="match status" value="1"/>
</dbReference>
<accession>A0A160MEV0</accession>
<dbReference type="NCBIfam" id="NF040982">
    <property type="entry name" value="ComGD"/>
    <property type="match status" value="1"/>
</dbReference>
<dbReference type="NCBIfam" id="TIGR02532">
    <property type="entry name" value="IV_pilin_GFxxxE"/>
    <property type="match status" value="1"/>
</dbReference>
<keyword evidence="2" id="KW-0178">Competence</keyword>
<sequence>MIKNKEGFTLIETLFVFSIFLIIATITSILLKPQFLYLEKRMFFSQLKSDLLYAQNYAITHQTDVAIQIVPEEKRYYAQVKFAADPIFSREYPGIIEIKEGTMPLYFQYGPGGITNKFGTFYVKTDNEQYKITFLIGRGRFYVEKE</sequence>
<dbReference type="STRING" id="1196031.A361_20365"/>
<dbReference type="GO" id="GO:0009986">
    <property type="term" value="C:cell surface"/>
    <property type="evidence" value="ECO:0007669"/>
    <property type="project" value="UniProtKB-SubCell"/>
</dbReference>
<dbReference type="EMBL" id="CP015506">
    <property type="protein sequence ID" value="AND41414.1"/>
    <property type="molecule type" value="Genomic_DNA"/>
</dbReference>
<dbReference type="Pfam" id="PF07963">
    <property type="entry name" value="N_methyl"/>
    <property type="match status" value="1"/>
</dbReference>
<name>A0A160MEV0_9BACI</name>
<keyword evidence="3" id="KW-0472">Membrane</keyword>
<dbReference type="RefSeq" id="WP_019380176.1">
    <property type="nucleotide sequence ID" value="NZ_CP015506.1"/>
</dbReference>
<dbReference type="KEGG" id="bon:A361_20365"/>
<evidence type="ECO:0000256" key="2">
    <source>
        <dbReference type="ARBA" id="ARBA00023287"/>
    </source>
</evidence>
<dbReference type="Proteomes" id="UP000077856">
    <property type="component" value="Chromosome"/>
</dbReference>
<dbReference type="InterPro" id="IPR016785">
    <property type="entry name" value="ComGD"/>
</dbReference>
<keyword evidence="3" id="KW-1133">Transmembrane helix</keyword>
<dbReference type="AlphaFoldDB" id="A0A160MEV0"/>
<feature type="transmembrane region" description="Helical" evidence="3">
    <location>
        <begin position="13"/>
        <end position="31"/>
    </location>
</feature>